<evidence type="ECO:0000259" key="1">
    <source>
        <dbReference type="Pfam" id="PF02602"/>
    </source>
</evidence>
<evidence type="ECO:0000313" key="2">
    <source>
        <dbReference type="EMBL" id="TJZ86717.1"/>
    </source>
</evidence>
<dbReference type="CDD" id="cd06578">
    <property type="entry name" value="HemD"/>
    <property type="match status" value="1"/>
</dbReference>
<dbReference type="GO" id="GO:0033014">
    <property type="term" value="P:tetrapyrrole biosynthetic process"/>
    <property type="evidence" value="ECO:0007669"/>
    <property type="project" value="InterPro"/>
</dbReference>
<proteinExistence type="predicted"/>
<keyword evidence="3" id="KW-1185">Reference proteome</keyword>
<dbReference type="InterPro" id="IPR003754">
    <property type="entry name" value="4pyrrol_synth_uPrphyn_synth"/>
</dbReference>
<dbReference type="GO" id="GO:0004852">
    <property type="term" value="F:uroporphyrinogen-III synthase activity"/>
    <property type="evidence" value="ECO:0007669"/>
    <property type="project" value="InterPro"/>
</dbReference>
<dbReference type="Gene3D" id="3.40.50.10090">
    <property type="match status" value="1"/>
</dbReference>
<sequence length="222" mass="22847">MPMPPAPRPLLLLTRPRPDSERDAARLGHDALISPVLRIVPVDHDGALLAQAHGLVFTSAHAVPSAGPGRGRPAICVGERTAQAARDAGFAVTVGQGTADSLAPLIAACPVPLVHAHGRHLAQRLPVPGVVVYDQQPLALTPVARAALMGARPLVVPVWSPRSARLLSAMAAGARAPLRLVAISAAADAAWTAPAALRIVAETPSGPAMDAAIRRAMIAEPR</sequence>
<organism evidence="2 3">
    <name type="scientific">Paracoccus hibiscisoli</name>
    <dbReference type="NCBI Taxonomy" id="2023261"/>
    <lineage>
        <taxon>Bacteria</taxon>
        <taxon>Pseudomonadati</taxon>
        <taxon>Pseudomonadota</taxon>
        <taxon>Alphaproteobacteria</taxon>
        <taxon>Rhodobacterales</taxon>
        <taxon>Paracoccaceae</taxon>
        <taxon>Paracoccus</taxon>
    </lineage>
</organism>
<evidence type="ECO:0000313" key="3">
    <source>
        <dbReference type="Proteomes" id="UP000306223"/>
    </source>
</evidence>
<comment type="caution">
    <text evidence="2">The sequence shown here is derived from an EMBL/GenBank/DDBJ whole genome shotgun (WGS) entry which is preliminary data.</text>
</comment>
<gene>
    <name evidence="2" type="ORF">FA740_03790</name>
</gene>
<feature type="domain" description="Tetrapyrrole biosynthesis uroporphyrinogen III synthase" evidence="1">
    <location>
        <begin position="24"/>
        <end position="205"/>
    </location>
</feature>
<dbReference type="Proteomes" id="UP000306223">
    <property type="component" value="Unassembled WGS sequence"/>
</dbReference>
<dbReference type="AlphaFoldDB" id="A0A4U0QX19"/>
<accession>A0A4U0QX19</accession>
<dbReference type="Pfam" id="PF02602">
    <property type="entry name" value="HEM4"/>
    <property type="match status" value="1"/>
</dbReference>
<dbReference type="EMBL" id="SUNH01000005">
    <property type="protein sequence ID" value="TJZ86717.1"/>
    <property type="molecule type" value="Genomic_DNA"/>
</dbReference>
<reference evidence="2 3" key="1">
    <citation type="submission" date="2019-04" db="EMBL/GenBank/DDBJ databases">
        <authorList>
            <person name="Li J."/>
        </authorList>
    </citation>
    <scope>NUCLEOTIDE SEQUENCE [LARGE SCALE GENOMIC DNA]</scope>
    <source>
        <strain evidence="2 3">CCTCC AB2016182</strain>
    </source>
</reference>
<dbReference type="SUPFAM" id="SSF69618">
    <property type="entry name" value="HemD-like"/>
    <property type="match status" value="1"/>
</dbReference>
<name>A0A4U0QX19_9RHOB</name>
<protein>
    <submittedName>
        <fullName evidence="2">Uroporphyrinogen-III synthase</fullName>
    </submittedName>
</protein>
<dbReference type="OrthoDB" id="7204250at2"/>
<dbReference type="InterPro" id="IPR036108">
    <property type="entry name" value="4pyrrol_syn_uPrphyn_synt_sf"/>
</dbReference>